<dbReference type="InterPro" id="IPR041457">
    <property type="entry name" value="CxC2_KDZ-assoc"/>
</dbReference>
<keyword evidence="2" id="KW-0472">Membrane</keyword>
<evidence type="ECO:0000256" key="1">
    <source>
        <dbReference type="SAM" id="MobiDB-lite"/>
    </source>
</evidence>
<dbReference type="AlphaFoldDB" id="A0AAD7TVQ3"/>
<dbReference type="EMBL" id="JAPEVG010000088">
    <property type="protein sequence ID" value="KAJ8486944.1"/>
    <property type="molecule type" value="Genomic_DNA"/>
</dbReference>
<proteinExistence type="predicted"/>
<keyword evidence="5" id="KW-1185">Reference proteome</keyword>
<keyword evidence="2" id="KW-1133">Transmembrane helix</keyword>
<gene>
    <name evidence="4" type="ORF">ONZ51_g4500</name>
</gene>
<sequence>MGPTKRRQKNSGRGTNPKKARFQQIVQPSEPTEDDFPKPSVSRDIVNNIHFYTSSSGRRGQKTTHREVSPNPGEKIFASVLDDGTGNLSSLPDSVCATTNPEVQDVMSGLPFNEGEGLAPEATHDLGRKQKSRSRPDLRAANQVRSWLPFREDFLDEIIGRESEDSVVCSCLVEQHVHDHPLHRIEVWTGKTFRRSTLRDFGLIVQLGHSGGKKCTNPSSKTRRIILADVTGVQAVEVRFCECLDETSDFTREWAQLLRRGWFPATTLRPSTAFTFRLLDTFQELNFQGKTNLFDFWKTIERLTDNSGGHKNIERYKQLAHVVAPTIRLERLERHRESSWWSAQPVHTLGRTSRKVGRLLHHRHGIWIYTLFLMIDANFRARCKDRNFDPFELAPGWSYYVEESSYELHLKNTIDQKEDNTCSAEHNAITKAHLRKEGYVASGISAVLCACHAFVRRNGAGDLQLGERYANMDFLLVSTLAGSLFLILLISYDIACQWYRNFFKRMAEFPPETRLDQSKIKEIRFTIPKKHYRVHGPNHSRFSLNLLPRVGRTYGEGIESHWSHMNPLALSTREMSLGMRHEVYNDHWGAWNWQKTISFEESLLHALEDAHTLKLQQRKTYDQYTSTFDVKVIREWEEMIKAWEEDHDRPDPYEEPQAAVSYATAKKTLNEEEAIEAREGKLPRHEVTPGVFLQLGLELEDRQRALRARLASGMRTISELAEQQEKRNVLSRRVETWQVMQDVHMPMVAPLRVSSDETPSSSSSSSLAKPTVVRPENVALWLPSALPPYMRLLDSLDDLRKKERRLRIAQLADALSDIRRVHRILAAIIDYSKLNVAGSGQRATT</sequence>
<evidence type="ECO:0000259" key="3">
    <source>
        <dbReference type="Pfam" id="PF18803"/>
    </source>
</evidence>
<dbReference type="Pfam" id="PF18803">
    <property type="entry name" value="CxC2"/>
    <property type="match status" value="1"/>
</dbReference>
<organism evidence="4 5">
    <name type="scientific">Trametes cubensis</name>
    <dbReference type="NCBI Taxonomy" id="1111947"/>
    <lineage>
        <taxon>Eukaryota</taxon>
        <taxon>Fungi</taxon>
        <taxon>Dikarya</taxon>
        <taxon>Basidiomycota</taxon>
        <taxon>Agaricomycotina</taxon>
        <taxon>Agaricomycetes</taxon>
        <taxon>Polyporales</taxon>
        <taxon>Polyporaceae</taxon>
        <taxon>Trametes</taxon>
    </lineage>
</organism>
<evidence type="ECO:0000256" key="2">
    <source>
        <dbReference type="SAM" id="Phobius"/>
    </source>
</evidence>
<reference evidence="4" key="1">
    <citation type="submission" date="2022-11" db="EMBL/GenBank/DDBJ databases">
        <title>Genome Sequence of Cubamyces cubensis.</title>
        <authorList>
            <person name="Buettner E."/>
        </authorList>
    </citation>
    <scope>NUCLEOTIDE SEQUENCE</scope>
    <source>
        <strain evidence="4">MPL-01</strain>
    </source>
</reference>
<accession>A0AAD7TVQ3</accession>
<dbReference type="Pfam" id="PF18758">
    <property type="entry name" value="KDZ"/>
    <property type="match status" value="1"/>
</dbReference>
<name>A0AAD7TVQ3_9APHY</name>
<evidence type="ECO:0000313" key="5">
    <source>
        <dbReference type="Proteomes" id="UP001215151"/>
    </source>
</evidence>
<evidence type="ECO:0000313" key="4">
    <source>
        <dbReference type="EMBL" id="KAJ8486944.1"/>
    </source>
</evidence>
<keyword evidence="2" id="KW-0812">Transmembrane</keyword>
<comment type="caution">
    <text evidence="4">The sequence shown here is derived from an EMBL/GenBank/DDBJ whole genome shotgun (WGS) entry which is preliminary data.</text>
</comment>
<feature type="region of interest" description="Disordered" evidence="1">
    <location>
        <begin position="116"/>
        <end position="138"/>
    </location>
</feature>
<feature type="transmembrane region" description="Helical" evidence="2">
    <location>
        <begin position="475"/>
        <end position="495"/>
    </location>
</feature>
<feature type="compositionally biased region" description="Basic and acidic residues" evidence="1">
    <location>
        <begin position="122"/>
        <end position="138"/>
    </location>
</feature>
<dbReference type="InterPro" id="IPR040521">
    <property type="entry name" value="KDZ"/>
</dbReference>
<protein>
    <recommendedName>
        <fullName evidence="3">CxC2-like cysteine cluster KDZ transposase-associated domain-containing protein</fullName>
    </recommendedName>
</protein>
<dbReference type="Proteomes" id="UP001215151">
    <property type="component" value="Unassembled WGS sequence"/>
</dbReference>
<feature type="region of interest" description="Disordered" evidence="1">
    <location>
        <begin position="1"/>
        <end position="73"/>
    </location>
</feature>
<feature type="domain" description="CxC2-like cysteine cluster KDZ transposase-associated" evidence="3">
    <location>
        <begin position="198"/>
        <end position="308"/>
    </location>
</feature>
<feature type="compositionally biased region" description="Basic residues" evidence="1">
    <location>
        <begin position="1"/>
        <end position="21"/>
    </location>
</feature>